<sequence>MVRNLKPQEVFAQRLKELREENQLTQEQLADQISTSKQVISRYEKNQREPGINIVAKIADFFQVSIDYLAGKINHK</sequence>
<dbReference type="RefSeq" id="WP_132016057.1">
    <property type="nucleotide sequence ID" value="NZ_SLUN01000030.1"/>
</dbReference>
<dbReference type="PROSITE" id="PS50943">
    <property type="entry name" value="HTH_CROC1"/>
    <property type="match status" value="1"/>
</dbReference>
<evidence type="ECO:0000256" key="2">
    <source>
        <dbReference type="SAM" id="Coils"/>
    </source>
</evidence>
<proteinExistence type="predicted"/>
<dbReference type="GO" id="GO:0003677">
    <property type="term" value="F:DNA binding"/>
    <property type="evidence" value="ECO:0007669"/>
    <property type="project" value="UniProtKB-KW"/>
</dbReference>
<comment type="caution">
    <text evidence="4">The sequence shown here is derived from an EMBL/GenBank/DDBJ whole genome shotgun (WGS) entry which is preliminary data.</text>
</comment>
<keyword evidence="1 4" id="KW-0238">DNA-binding</keyword>
<dbReference type="EMBL" id="SLUN01000030">
    <property type="protein sequence ID" value="TCL61933.1"/>
    <property type="molecule type" value="Genomic_DNA"/>
</dbReference>
<feature type="coiled-coil region" evidence="2">
    <location>
        <begin position="8"/>
        <end position="35"/>
    </location>
</feature>
<dbReference type="PANTHER" id="PTHR46558">
    <property type="entry name" value="TRACRIPTIONAL REGULATORY PROTEIN-RELATED-RELATED"/>
    <property type="match status" value="1"/>
</dbReference>
<organism evidence="4 5">
    <name type="scientific">Hydrogenispora ethanolica</name>
    <dbReference type="NCBI Taxonomy" id="1082276"/>
    <lineage>
        <taxon>Bacteria</taxon>
        <taxon>Bacillati</taxon>
        <taxon>Bacillota</taxon>
        <taxon>Hydrogenispora</taxon>
    </lineage>
</organism>
<dbReference type="InterPro" id="IPR001387">
    <property type="entry name" value="Cro/C1-type_HTH"/>
</dbReference>
<dbReference type="Gene3D" id="1.10.260.40">
    <property type="entry name" value="lambda repressor-like DNA-binding domains"/>
    <property type="match status" value="1"/>
</dbReference>
<accession>A0A4R1R8F3</accession>
<dbReference type="SMART" id="SM00530">
    <property type="entry name" value="HTH_XRE"/>
    <property type="match status" value="1"/>
</dbReference>
<evidence type="ECO:0000256" key="1">
    <source>
        <dbReference type="ARBA" id="ARBA00023125"/>
    </source>
</evidence>
<dbReference type="CDD" id="cd00093">
    <property type="entry name" value="HTH_XRE"/>
    <property type="match status" value="1"/>
</dbReference>
<keyword evidence="2" id="KW-0175">Coiled coil</keyword>
<dbReference type="PANTHER" id="PTHR46558:SF11">
    <property type="entry name" value="HTH-TYPE TRANSCRIPTIONAL REGULATOR XRE"/>
    <property type="match status" value="1"/>
</dbReference>
<feature type="domain" description="HTH cro/C1-type" evidence="3">
    <location>
        <begin position="15"/>
        <end position="69"/>
    </location>
</feature>
<dbReference type="Pfam" id="PF01381">
    <property type="entry name" value="HTH_3"/>
    <property type="match status" value="1"/>
</dbReference>
<gene>
    <name evidence="4" type="ORF">EDC14_103035</name>
</gene>
<dbReference type="InterPro" id="IPR010982">
    <property type="entry name" value="Lambda_DNA-bd_dom_sf"/>
</dbReference>
<dbReference type="AlphaFoldDB" id="A0A4R1R8F3"/>
<evidence type="ECO:0000313" key="5">
    <source>
        <dbReference type="Proteomes" id="UP000295008"/>
    </source>
</evidence>
<evidence type="ECO:0000313" key="4">
    <source>
        <dbReference type="EMBL" id="TCL61933.1"/>
    </source>
</evidence>
<dbReference type="OrthoDB" id="1766270at2"/>
<keyword evidence="5" id="KW-1185">Reference proteome</keyword>
<dbReference type="Proteomes" id="UP000295008">
    <property type="component" value="Unassembled WGS sequence"/>
</dbReference>
<protein>
    <submittedName>
        <fullName evidence="4">DNA-binding XRE family transcriptional regulator</fullName>
    </submittedName>
</protein>
<evidence type="ECO:0000259" key="3">
    <source>
        <dbReference type="PROSITE" id="PS50943"/>
    </source>
</evidence>
<name>A0A4R1R8F3_HYDET</name>
<dbReference type="SUPFAM" id="SSF47413">
    <property type="entry name" value="lambda repressor-like DNA-binding domains"/>
    <property type="match status" value="1"/>
</dbReference>
<reference evidence="4 5" key="1">
    <citation type="submission" date="2019-03" db="EMBL/GenBank/DDBJ databases">
        <title>Genomic Encyclopedia of Type Strains, Phase IV (KMG-IV): sequencing the most valuable type-strain genomes for metagenomic binning, comparative biology and taxonomic classification.</title>
        <authorList>
            <person name="Goeker M."/>
        </authorList>
    </citation>
    <scope>NUCLEOTIDE SEQUENCE [LARGE SCALE GENOMIC DNA]</scope>
    <source>
        <strain evidence="4 5">LX-B</strain>
    </source>
</reference>